<gene>
    <name evidence="1" type="ORF">F4553_003432</name>
</gene>
<organism evidence="1 2">
    <name type="scientific">Allocatelliglobosispora scoriae</name>
    <dbReference type="NCBI Taxonomy" id="643052"/>
    <lineage>
        <taxon>Bacteria</taxon>
        <taxon>Bacillati</taxon>
        <taxon>Actinomycetota</taxon>
        <taxon>Actinomycetes</taxon>
        <taxon>Micromonosporales</taxon>
        <taxon>Micromonosporaceae</taxon>
        <taxon>Allocatelliglobosispora</taxon>
    </lineage>
</organism>
<evidence type="ECO:0000313" key="1">
    <source>
        <dbReference type="EMBL" id="MBB5870053.1"/>
    </source>
</evidence>
<dbReference type="RefSeq" id="WP_184837151.1">
    <property type="nucleotide sequence ID" value="NZ_JACHMN010000002.1"/>
</dbReference>
<accession>A0A841BT03</accession>
<dbReference type="Proteomes" id="UP000587527">
    <property type="component" value="Unassembled WGS sequence"/>
</dbReference>
<evidence type="ECO:0000313" key="2">
    <source>
        <dbReference type="Proteomes" id="UP000587527"/>
    </source>
</evidence>
<dbReference type="AlphaFoldDB" id="A0A841BT03"/>
<evidence type="ECO:0008006" key="3">
    <source>
        <dbReference type="Google" id="ProtNLM"/>
    </source>
</evidence>
<reference evidence="1 2" key="1">
    <citation type="submission" date="2020-08" db="EMBL/GenBank/DDBJ databases">
        <title>Sequencing the genomes of 1000 actinobacteria strains.</title>
        <authorList>
            <person name="Klenk H.-P."/>
        </authorList>
    </citation>
    <scope>NUCLEOTIDE SEQUENCE [LARGE SCALE GENOMIC DNA]</scope>
    <source>
        <strain evidence="1 2">DSM 45362</strain>
    </source>
</reference>
<dbReference type="EMBL" id="JACHMN010000002">
    <property type="protein sequence ID" value="MBB5870053.1"/>
    <property type="molecule type" value="Genomic_DNA"/>
</dbReference>
<protein>
    <recommendedName>
        <fullName evidence="3">PknH-like extracellular domain-containing protein</fullName>
    </recommendedName>
</protein>
<name>A0A841BT03_9ACTN</name>
<keyword evidence="2" id="KW-1185">Reference proteome</keyword>
<comment type="caution">
    <text evidence="1">The sequence shown here is derived from an EMBL/GenBank/DDBJ whole genome shotgun (WGS) entry which is preliminary data.</text>
</comment>
<proteinExistence type="predicted"/>
<sequence length="265" mass="28608">MRRKRRNLAGWGVALVAVVAVIAAAIVYTANNSDTATAATEKKGRGLTSEQQRAVLVSISDQPETRFVRGPQTLKQAAAENAFGAPPTMVFKPKSCVSYVEDALGALGSLDGWLQYGSRINPTRNDNFIQVVVTIPGGADRALLDRIAAEAAKCRTGTLTLLGEATGNLSLTETKPLDIEGAETYAIQANSKFPYKEGSREAELVRRFEMPPDAQLLLDDELTGIENSNFVAIGDTLIFVMEADRGLSDSLAKEMFKRVKAELDK</sequence>